<accession>A0A448XL81</accession>
<keyword evidence="2" id="KW-0812">Transmembrane</keyword>
<dbReference type="EMBL" id="CAAALY010260690">
    <property type="protein sequence ID" value="VEL39274.1"/>
    <property type="molecule type" value="Genomic_DNA"/>
</dbReference>
<protein>
    <submittedName>
        <fullName evidence="3">Uncharacterized protein</fullName>
    </submittedName>
</protein>
<organism evidence="3 4">
    <name type="scientific">Protopolystoma xenopodis</name>
    <dbReference type="NCBI Taxonomy" id="117903"/>
    <lineage>
        <taxon>Eukaryota</taxon>
        <taxon>Metazoa</taxon>
        <taxon>Spiralia</taxon>
        <taxon>Lophotrochozoa</taxon>
        <taxon>Platyhelminthes</taxon>
        <taxon>Monogenea</taxon>
        <taxon>Polyopisthocotylea</taxon>
        <taxon>Polystomatidea</taxon>
        <taxon>Polystomatidae</taxon>
        <taxon>Protopolystoma</taxon>
    </lineage>
</organism>
<evidence type="ECO:0000256" key="2">
    <source>
        <dbReference type="SAM" id="Phobius"/>
    </source>
</evidence>
<keyword evidence="2" id="KW-1133">Transmembrane helix</keyword>
<reference evidence="3" key="1">
    <citation type="submission" date="2018-11" db="EMBL/GenBank/DDBJ databases">
        <authorList>
            <consortium name="Pathogen Informatics"/>
        </authorList>
    </citation>
    <scope>NUCLEOTIDE SEQUENCE</scope>
</reference>
<feature type="compositionally biased region" description="Polar residues" evidence="1">
    <location>
        <begin position="77"/>
        <end position="88"/>
    </location>
</feature>
<proteinExistence type="predicted"/>
<feature type="region of interest" description="Disordered" evidence="1">
    <location>
        <begin position="61"/>
        <end position="107"/>
    </location>
</feature>
<evidence type="ECO:0000313" key="3">
    <source>
        <dbReference type="EMBL" id="VEL39274.1"/>
    </source>
</evidence>
<evidence type="ECO:0000256" key="1">
    <source>
        <dbReference type="SAM" id="MobiDB-lite"/>
    </source>
</evidence>
<dbReference type="AlphaFoldDB" id="A0A448XL81"/>
<sequence>MSNITFLPSLVLKISFIILLTSFITDPVGFVATSLLGIVGLLLFSFARFLVDAANQEKARLETKHRQHSQQQQSQRTSFAPSGCNNKASFAASRTEAERSVGQQRWV</sequence>
<keyword evidence="2" id="KW-0472">Membrane</keyword>
<name>A0A448XL81_9PLAT</name>
<comment type="caution">
    <text evidence="3">The sequence shown here is derived from an EMBL/GenBank/DDBJ whole genome shotgun (WGS) entry which is preliminary data.</text>
</comment>
<evidence type="ECO:0000313" key="4">
    <source>
        <dbReference type="Proteomes" id="UP000784294"/>
    </source>
</evidence>
<dbReference type="Proteomes" id="UP000784294">
    <property type="component" value="Unassembled WGS sequence"/>
</dbReference>
<gene>
    <name evidence="3" type="ORF">PXEA_LOCUS32714</name>
</gene>
<feature type="transmembrane region" description="Helical" evidence="2">
    <location>
        <begin position="7"/>
        <end position="24"/>
    </location>
</feature>
<keyword evidence="4" id="KW-1185">Reference proteome</keyword>
<feature type="transmembrane region" description="Helical" evidence="2">
    <location>
        <begin position="30"/>
        <end position="51"/>
    </location>
</feature>